<organism evidence="2 3">
    <name type="scientific">Morococcus cerebrosus</name>
    <dbReference type="NCBI Taxonomy" id="1056807"/>
    <lineage>
        <taxon>Bacteria</taxon>
        <taxon>Pseudomonadati</taxon>
        <taxon>Pseudomonadota</taxon>
        <taxon>Betaproteobacteria</taxon>
        <taxon>Neisseriales</taxon>
        <taxon>Neisseriaceae</taxon>
        <taxon>Morococcus</taxon>
    </lineage>
</organism>
<evidence type="ECO:0000256" key="1">
    <source>
        <dbReference type="SAM" id="MobiDB-lite"/>
    </source>
</evidence>
<dbReference type="Proteomes" id="UP000031390">
    <property type="component" value="Unassembled WGS sequence"/>
</dbReference>
<evidence type="ECO:0008006" key="4">
    <source>
        <dbReference type="Google" id="ProtNLM"/>
    </source>
</evidence>
<protein>
    <recommendedName>
        <fullName evidence="4">Phage protein</fullName>
    </recommendedName>
</protein>
<gene>
    <name evidence="2" type="ORF">MCC93_03610</name>
</gene>
<dbReference type="AlphaFoldDB" id="A0A0C1H4Z4"/>
<accession>A0A0C1H4Z4</accession>
<reference evidence="2 3" key="1">
    <citation type="submission" date="2014-12" db="EMBL/GenBank/DDBJ databases">
        <title>Genome sequence of Morococcus cerebrosus.</title>
        <authorList>
            <person name="Shin S.-K."/>
            <person name="Yi H."/>
        </authorList>
    </citation>
    <scope>NUCLEOTIDE SEQUENCE [LARGE SCALE GENOMIC DNA]</scope>
    <source>
        <strain evidence="2 3">CIP 81.93</strain>
    </source>
</reference>
<proteinExistence type="predicted"/>
<comment type="caution">
    <text evidence="2">The sequence shown here is derived from an EMBL/GenBank/DDBJ whole genome shotgun (WGS) entry which is preliminary data.</text>
</comment>
<feature type="region of interest" description="Disordered" evidence="1">
    <location>
        <begin position="1"/>
        <end position="25"/>
    </location>
</feature>
<evidence type="ECO:0000313" key="3">
    <source>
        <dbReference type="Proteomes" id="UP000031390"/>
    </source>
</evidence>
<evidence type="ECO:0000313" key="2">
    <source>
        <dbReference type="EMBL" id="KIC12821.1"/>
    </source>
</evidence>
<sequence length="112" mass="12187">MPDDASPSKRGSGSETRREEKPSKMTGFFRWLGGLVSNPATGKISHTKLWANVAAAAMTYKFSLSPDAPEWLWWAYGAMVGGYALIKRGIAAVPQLAEIKKSANPEEWSGND</sequence>
<dbReference type="PATRIC" id="fig|1056807.3.peg.347"/>
<dbReference type="EMBL" id="JUFZ01000013">
    <property type="protein sequence ID" value="KIC12821.1"/>
    <property type="molecule type" value="Genomic_DNA"/>
</dbReference>
<dbReference type="RefSeq" id="WP_039405163.1">
    <property type="nucleotide sequence ID" value="NZ_CP094242.1"/>
</dbReference>
<name>A0A0C1H4Z4_9NEIS</name>